<gene>
    <name evidence="1" type="ORF">CSSPTR1EN2_LOCUS12570</name>
</gene>
<keyword evidence="2" id="KW-1185">Reference proteome</keyword>
<dbReference type="EMBL" id="OZ019894">
    <property type="protein sequence ID" value="CAK9215115.1"/>
    <property type="molecule type" value="Genomic_DNA"/>
</dbReference>
<proteinExistence type="predicted"/>
<accession>A0ABP0U8C2</accession>
<name>A0ABP0U8C2_9BRYO</name>
<evidence type="ECO:0000313" key="1">
    <source>
        <dbReference type="EMBL" id="CAK9215115.1"/>
    </source>
</evidence>
<organism evidence="1 2">
    <name type="scientific">Sphagnum troendelagicum</name>
    <dbReference type="NCBI Taxonomy" id="128251"/>
    <lineage>
        <taxon>Eukaryota</taxon>
        <taxon>Viridiplantae</taxon>
        <taxon>Streptophyta</taxon>
        <taxon>Embryophyta</taxon>
        <taxon>Bryophyta</taxon>
        <taxon>Sphagnophytina</taxon>
        <taxon>Sphagnopsida</taxon>
        <taxon>Sphagnales</taxon>
        <taxon>Sphagnaceae</taxon>
        <taxon>Sphagnum</taxon>
    </lineage>
</organism>
<evidence type="ECO:0000313" key="2">
    <source>
        <dbReference type="Proteomes" id="UP001497512"/>
    </source>
</evidence>
<sequence>MLDAAHHAGLLLQHITNTCRQAMAIAQVQLELRRHSFRSVIVRHHIRLDHHLLVRRLNRHLVLLLGYERADAINKVVMNHWRGVARAFAKFITRHDASMHDPIVVDHVQGVSTVRRLCGIVRPNVSGECNVPIINEVLAQDDL</sequence>
<reference evidence="1" key="1">
    <citation type="submission" date="2024-02" db="EMBL/GenBank/DDBJ databases">
        <authorList>
            <consortium name="ELIXIR-Norway"/>
            <consortium name="Elixir Norway"/>
        </authorList>
    </citation>
    <scope>NUCLEOTIDE SEQUENCE</scope>
</reference>
<protein>
    <recommendedName>
        <fullName evidence="3">Secreted protein</fullName>
    </recommendedName>
</protein>
<dbReference type="Proteomes" id="UP001497512">
    <property type="component" value="Chromosome 2"/>
</dbReference>
<evidence type="ECO:0008006" key="3">
    <source>
        <dbReference type="Google" id="ProtNLM"/>
    </source>
</evidence>